<comment type="subcellular location">
    <subcellularLocation>
        <location evidence="2">Cytoplasm</location>
    </subcellularLocation>
    <subcellularLocation>
        <location evidence="1">Nucleus</location>
    </subcellularLocation>
</comment>
<evidence type="ECO:0000256" key="1">
    <source>
        <dbReference type="ARBA" id="ARBA00004123"/>
    </source>
</evidence>
<keyword evidence="4" id="KW-0539">Nucleus</keyword>
<organism evidence="5 6">
    <name type="scientific">Cylindrobasidium torrendii FP15055 ss-10</name>
    <dbReference type="NCBI Taxonomy" id="1314674"/>
    <lineage>
        <taxon>Eukaryota</taxon>
        <taxon>Fungi</taxon>
        <taxon>Dikarya</taxon>
        <taxon>Basidiomycota</taxon>
        <taxon>Agaricomycotina</taxon>
        <taxon>Agaricomycetes</taxon>
        <taxon>Agaricomycetidae</taxon>
        <taxon>Agaricales</taxon>
        <taxon>Marasmiineae</taxon>
        <taxon>Physalacriaceae</taxon>
        <taxon>Cylindrobasidium</taxon>
    </lineage>
</organism>
<evidence type="ECO:0000313" key="6">
    <source>
        <dbReference type="Proteomes" id="UP000054007"/>
    </source>
</evidence>
<protein>
    <submittedName>
        <fullName evidence="5">Uncharacterized protein</fullName>
    </submittedName>
</protein>
<dbReference type="Pfam" id="PF03517">
    <property type="entry name" value="Voldacs"/>
    <property type="match status" value="1"/>
</dbReference>
<evidence type="ECO:0000256" key="4">
    <source>
        <dbReference type="ARBA" id="ARBA00023242"/>
    </source>
</evidence>
<dbReference type="STRING" id="1314674.A0A0D7B062"/>
<feature type="non-terminal residue" evidence="5">
    <location>
        <position position="1"/>
    </location>
</feature>
<dbReference type="GO" id="GO:0000387">
    <property type="term" value="P:spliceosomal snRNP assembly"/>
    <property type="evidence" value="ECO:0007669"/>
    <property type="project" value="TreeGrafter"/>
</dbReference>
<dbReference type="OrthoDB" id="19714at2759"/>
<name>A0A0D7B062_9AGAR</name>
<evidence type="ECO:0000256" key="2">
    <source>
        <dbReference type="ARBA" id="ARBA00004496"/>
    </source>
</evidence>
<dbReference type="GO" id="GO:0005681">
    <property type="term" value="C:spliceosomal complex"/>
    <property type="evidence" value="ECO:0007669"/>
    <property type="project" value="TreeGrafter"/>
</dbReference>
<dbReference type="InterPro" id="IPR011993">
    <property type="entry name" value="PH-like_dom_sf"/>
</dbReference>
<accession>A0A0D7B062</accession>
<sequence length="185" mass="20586">MAAQLISKLPTVHTPEEHGALLASTQTILDMPPILRYKNSNVNVAFNPQMVQGSWKKGSIYIIDSCLAFMEEGEHNGFRIEYPKILLHGVRRGDVVPTTIHCQLEETDGKPCSLSITPDDVSQVEKILEALSFCASLHEDIDEAYDCEETNELDGRADFEVFSGTQEDELKELGMAARAYLNSIQ</sequence>
<dbReference type="Proteomes" id="UP000054007">
    <property type="component" value="Unassembled WGS sequence"/>
</dbReference>
<dbReference type="PANTHER" id="PTHR21399">
    <property type="entry name" value="CHLORIDE CONDUCTANCE REGULATORY PROTEIN ICLN"/>
    <property type="match status" value="1"/>
</dbReference>
<proteinExistence type="predicted"/>
<evidence type="ECO:0000256" key="3">
    <source>
        <dbReference type="ARBA" id="ARBA00022490"/>
    </source>
</evidence>
<dbReference type="GO" id="GO:0034715">
    <property type="term" value="C:pICln-Sm protein complex"/>
    <property type="evidence" value="ECO:0007669"/>
    <property type="project" value="TreeGrafter"/>
</dbReference>
<dbReference type="PANTHER" id="PTHR21399:SF0">
    <property type="entry name" value="METHYLOSOME SUBUNIT PICLN"/>
    <property type="match status" value="1"/>
</dbReference>
<evidence type="ECO:0000313" key="5">
    <source>
        <dbReference type="EMBL" id="KIY63534.1"/>
    </source>
</evidence>
<keyword evidence="6" id="KW-1185">Reference proteome</keyword>
<dbReference type="EMBL" id="KN880689">
    <property type="protein sequence ID" value="KIY63534.1"/>
    <property type="molecule type" value="Genomic_DNA"/>
</dbReference>
<dbReference type="InterPro" id="IPR039924">
    <property type="entry name" value="ICln/Lot5/Saf5"/>
</dbReference>
<reference evidence="5 6" key="1">
    <citation type="journal article" date="2015" name="Fungal Genet. Biol.">
        <title>Evolution of novel wood decay mechanisms in Agaricales revealed by the genome sequences of Fistulina hepatica and Cylindrobasidium torrendii.</title>
        <authorList>
            <person name="Floudas D."/>
            <person name="Held B.W."/>
            <person name="Riley R."/>
            <person name="Nagy L.G."/>
            <person name="Koehler G."/>
            <person name="Ransdell A.S."/>
            <person name="Younus H."/>
            <person name="Chow J."/>
            <person name="Chiniquy J."/>
            <person name="Lipzen A."/>
            <person name="Tritt A."/>
            <person name="Sun H."/>
            <person name="Haridas S."/>
            <person name="LaButti K."/>
            <person name="Ohm R.A."/>
            <person name="Kues U."/>
            <person name="Blanchette R.A."/>
            <person name="Grigoriev I.V."/>
            <person name="Minto R.E."/>
            <person name="Hibbett D.S."/>
        </authorList>
    </citation>
    <scope>NUCLEOTIDE SEQUENCE [LARGE SCALE GENOMIC DNA]</scope>
    <source>
        <strain evidence="5 6">FP15055 ss-10</strain>
    </source>
</reference>
<keyword evidence="3" id="KW-0963">Cytoplasm</keyword>
<dbReference type="GO" id="GO:0045292">
    <property type="term" value="P:mRNA cis splicing, via spliceosome"/>
    <property type="evidence" value="ECO:0007669"/>
    <property type="project" value="TreeGrafter"/>
</dbReference>
<dbReference type="AlphaFoldDB" id="A0A0D7B062"/>
<dbReference type="GO" id="GO:0005829">
    <property type="term" value="C:cytosol"/>
    <property type="evidence" value="ECO:0007669"/>
    <property type="project" value="TreeGrafter"/>
</dbReference>
<gene>
    <name evidence="5" type="ORF">CYLTODRAFT_426024</name>
</gene>
<dbReference type="Gene3D" id="2.30.29.30">
    <property type="entry name" value="Pleckstrin-homology domain (PH domain)/Phosphotyrosine-binding domain (PTB)"/>
    <property type="match status" value="1"/>
</dbReference>